<reference evidence="1" key="2">
    <citation type="submission" date="2020-09" db="EMBL/GenBank/DDBJ databases">
        <authorList>
            <person name="Sun Q."/>
            <person name="Ohkuma M."/>
        </authorList>
    </citation>
    <scope>NUCLEOTIDE SEQUENCE</scope>
    <source>
        <strain evidence="1">JCM 19596</strain>
    </source>
</reference>
<comment type="caution">
    <text evidence="1">The sequence shown here is derived from an EMBL/GenBank/DDBJ whole genome shotgun (WGS) entry which is preliminary data.</text>
</comment>
<reference evidence="1" key="1">
    <citation type="journal article" date="2014" name="Int. J. Syst. Evol. Microbiol.">
        <title>Complete genome sequence of Corynebacterium casei LMG S-19264T (=DSM 44701T), isolated from a smear-ripened cheese.</title>
        <authorList>
            <consortium name="US DOE Joint Genome Institute (JGI-PGF)"/>
            <person name="Walter F."/>
            <person name="Albersmeier A."/>
            <person name="Kalinowski J."/>
            <person name="Ruckert C."/>
        </authorList>
    </citation>
    <scope>NUCLEOTIDE SEQUENCE</scope>
    <source>
        <strain evidence="1">JCM 19596</strain>
    </source>
</reference>
<dbReference type="Proteomes" id="UP000607197">
    <property type="component" value="Unassembled WGS sequence"/>
</dbReference>
<evidence type="ECO:0000313" key="2">
    <source>
        <dbReference type="Proteomes" id="UP000607197"/>
    </source>
</evidence>
<evidence type="ECO:0000313" key="1">
    <source>
        <dbReference type="EMBL" id="GGL65631.1"/>
    </source>
</evidence>
<gene>
    <name evidence="1" type="ORF">GCM10009039_24350</name>
</gene>
<sequence>MELKIRIKQAVPLAILYEADNHKIKGKTRLQKLSFLAQKRIEEEEGDISLYEFIGHNHGPFSKEVLEDLEMYERRGLVKIERVPTFSGNHRVDYSLTSDGVDVFEDLLEANDTAERIAEVASGVIREYNGLSIRGLMDHVYDAYPQFKQNSVHY</sequence>
<organism evidence="1 2">
    <name type="scientific">Halocalculus aciditolerans</name>
    <dbReference type="NCBI Taxonomy" id="1383812"/>
    <lineage>
        <taxon>Archaea</taxon>
        <taxon>Methanobacteriati</taxon>
        <taxon>Methanobacteriota</taxon>
        <taxon>Stenosarchaea group</taxon>
        <taxon>Halobacteria</taxon>
        <taxon>Halobacteriales</taxon>
        <taxon>Halobacteriaceae</taxon>
        <taxon>Halocalculus</taxon>
    </lineage>
</organism>
<keyword evidence="2" id="KW-1185">Reference proteome</keyword>
<dbReference type="EMBL" id="BMPG01000003">
    <property type="protein sequence ID" value="GGL65631.1"/>
    <property type="molecule type" value="Genomic_DNA"/>
</dbReference>
<evidence type="ECO:0008006" key="3">
    <source>
        <dbReference type="Google" id="ProtNLM"/>
    </source>
</evidence>
<dbReference type="OrthoDB" id="34535at2157"/>
<accession>A0A830FKR4</accession>
<proteinExistence type="predicted"/>
<name>A0A830FKR4_9EURY</name>
<dbReference type="RefSeq" id="WP_188979293.1">
    <property type="nucleotide sequence ID" value="NZ_BMPG01000003.1"/>
</dbReference>
<dbReference type="AlphaFoldDB" id="A0A830FKR4"/>
<protein>
    <recommendedName>
        <fullName evidence="3">Antitoxin SocA-like Panacea domain-containing protein</fullName>
    </recommendedName>
</protein>